<name>A0A9X9M467_GULGU</name>
<reference evidence="1 2" key="1">
    <citation type="submission" date="2018-10" db="EMBL/GenBank/DDBJ databases">
        <authorList>
            <person name="Ekblom R."/>
            <person name="Jareborg N."/>
        </authorList>
    </citation>
    <scope>NUCLEOTIDE SEQUENCE [LARGE SCALE GENOMIC DNA]</scope>
    <source>
        <tissue evidence="1">Muscle</tissue>
    </source>
</reference>
<dbReference type="EMBL" id="CYRY02041697">
    <property type="protein sequence ID" value="VCX31557.1"/>
    <property type="molecule type" value="Genomic_DNA"/>
</dbReference>
<sequence>MWAKNTVIFLEGFLWSEEKMLSY</sequence>
<keyword evidence="2" id="KW-1185">Reference proteome</keyword>
<comment type="caution">
    <text evidence="1">The sequence shown here is derived from an EMBL/GenBank/DDBJ whole genome shotgun (WGS) entry which is preliminary data.</text>
</comment>
<accession>A0A9X9M467</accession>
<dbReference type="Proteomes" id="UP000269945">
    <property type="component" value="Unassembled WGS sequence"/>
</dbReference>
<dbReference type="AlphaFoldDB" id="A0A9X9M467"/>
<proteinExistence type="predicted"/>
<organism evidence="1 2">
    <name type="scientific">Gulo gulo</name>
    <name type="common">Wolverine</name>
    <name type="synonym">Gluton</name>
    <dbReference type="NCBI Taxonomy" id="48420"/>
    <lineage>
        <taxon>Eukaryota</taxon>
        <taxon>Metazoa</taxon>
        <taxon>Chordata</taxon>
        <taxon>Craniata</taxon>
        <taxon>Vertebrata</taxon>
        <taxon>Euteleostomi</taxon>
        <taxon>Mammalia</taxon>
        <taxon>Eutheria</taxon>
        <taxon>Laurasiatheria</taxon>
        <taxon>Carnivora</taxon>
        <taxon>Caniformia</taxon>
        <taxon>Musteloidea</taxon>
        <taxon>Mustelidae</taxon>
        <taxon>Guloninae</taxon>
        <taxon>Gulo</taxon>
    </lineage>
</organism>
<gene>
    <name evidence="1" type="ORF">BN2614_LOCUS2</name>
</gene>
<protein>
    <submittedName>
        <fullName evidence="1">Uncharacterized protein</fullName>
    </submittedName>
</protein>
<evidence type="ECO:0000313" key="2">
    <source>
        <dbReference type="Proteomes" id="UP000269945"/>
    </source>
</evidence>
<evidence type="ECO:0000313" key="1">
    <source>
        <dbReference type="EMBL" id="VCX31557.1"/>
    </source>
</evidence>